<reference evidence="1 2" key="1">
    <citation type="submission" date="2021-03" db="EMBL/GenBank/DDBJ databases">
        <title>Antimicrobial resistance genes in bacteria isolated from Japanese honey, and their potential for conferring macrolide and lincosamide resistance in the American foulbrood pathogen Paenibacillus larvae.</title>
        <authorList>
            <person name="Okamoto M."/>
            <person name="Kumagai M."/>
            <person name="Kanamori H."/>
            <person name="Takamatsu D."/>
        </authorList>
    </citation>
    <scope>NUCLEOTIDE SEQUENCE [LARGE SCALE GENOMIC DNA]</scope>
    <source>
        <strain evidence="1 2">J1TS3</strain>
    </source>
</reference>
<sequence>MNNQVFATKDGLKLIVKSRKSAVIFELEDIQASKDYRFALKFTTKDFEELLHYIERVSSKSWTNLNPKEADSLGADYYEYYDRSLDNNGYLSITNNTLLINRPSLESEKLYQFNKKKMESFIYDYRNLIKS</sequence>
<evidence type="ECO:0000313" key="1">
    <source>
        <dbReference type="EMBL" id="GIN22566.1"/>
    </source>
</evidence>
<proteinExistence type="predicted"/>
<evidence type="ECO:0000313" key="2">
    <source>
        <dbReference type="Proteomes" id="UP000680279"/>
    </source>
</evidence>
<comment type="caution">
    <text evidence="1">The sequence shown here is derived from an EMBL/GenBank/DDBJ whole genome shotgun (WGS) entry which is preliminary data.</text>
</comment>
<dbReference type="RefSeq" id="WP_212963684.1">
    <property type="nucleotide sequence ID" value="NZ_BOQT01000018.1"/>
</dbReference>
<dbReference type="EMBL" id="BOQT01000018">
    <property type="protein sequence ID" value="GIN22566.1"/>
    <property type="molecule type" value="Genomic_DNA"/>
</dbReference>
<keyword evidence="2" id="KW-1185">Reference proteome</keyword>
<name>A0ABQ4KC08_9BACI</name>
<dbReference type="Proteomes" id="UP000680279">
    <property type="component" value="Unassembled WGS sequence"/>
</dbReference>
<gene>
    <name evidence="1" type="ORF">J1TS3_37000</name>
</gene>
<accession>A0ABQ4KC08</accession>
<protein>
    <submittedName>
        <fullName evidence="1">Uncharacterized protein</fullName>
    </submittedName>
</protein>
<organism evidence="1 2">
    <name type="scientific">Siminovitchia fordii</name>
    <dbReference type="NCBI Taxonomy" id="254759"/>
    <lineage>
        <taxon>Bacteria</taxon>
        <taxon>Bacillati</taxon>
        <taxon>Bacillota</taxon>
        <taxon>Bacilli</taxon>
        <taxon>Bacillales</taxon>
        <taxon>Bacillaceae</taxon>
        <taxon>Siminovitchia</taxon>
    </lineage>
</organism>